<proteinExistence type="predicted"/>
<dbReference type="AlphaFoldDB" id="A0AAW2H5B7"/>
<protein>
    <submittedName>
        <fullName evidence="1">Uncharacterized protein</fullName>
    </submittedName>
</protein>
<keyword evidence="2" id="KW-1185">Reference proteome</keyword>
<gene>
    <name evidence="1" type="ORF">PUN28_001413</name>
</gene>
<accession>A0AAW2H5B7</accession>
<dbReference type="EMBL" id="JADYXP020000001">
    <property type="protein sequence ID" value="KAL0134593.1"/>
    <property type="molecule type" value="Genomic_DNA"/>
</dbReference>
<evidence type="ECO:0000313" key="2">
    <source>
        <dbReference type="Proteomes" id="UP001430953"/>
    </source>
</evidence>
<comment type="caution">
    <text evidence="1">The sequence shown here is derived from an EMBL/GenBank/DDBJ whole genome shotgun (WGS) entry which is preliminary data.</text>
</comment>
<organism evidence="1 2">
    <name type="scientific">Cardiocondyla obscurior</name>
    <dbReference type="NCBI Taxonomy" id="286306"/>
    <lineage>
        <taxon>Eukaryota</taxon>
        <taxon>Metazoa</taxon>
        <taxon>Ecdysozoa</taxon>
        <taxon>Arthropoda</taxon>
        <taxon>Hexapoda</taxon>
        <taxon>Insecta</taxon>
        <taxon>Pterygota</taxon>
        <taxon>Neoptera</taxon>
        <taxon>Endopterygota</taxon>
        <taxon>Hymenoptera</taxon>
        <taxon>Apocrita</taxon>
        <taxon>Aculeata</taxon>
        <taxon>Formicoidea</taxon>
        <taxon>Formicidae</taxon>
        <taxon>Myrmicinae</taxon>
        <taxon>Cardiocondyla</taxon>
    </lineage>
</organism>
<reference evidence="1 2" key="1">
    <citation type="submission" date="2023-03" db="EMBL/GenBank/DDBJ databases">
        <title>High recombination rates correlate with genetic variation in Cardiocondyla obscurior ants.</title>
        <authorList>
            <person name="Errbii M."/>
        </authorList>
    </citation>
    <scope>NUCLEOTIDE SEQUENCE [LARGE SCALE GENOMIC DNA]</scope>
    <source>
        <strain evidence="1">Alpha-2009</strain>
        <tissue evidence="1">Whole body</tissue>
    </source>
</reference>
<sequence>MIFTAFFFLERTFSGPVRIRGCDPPAGPSASSTKSSYKKSLTSAGLDTPMKSHALYVIFTHLHNCVFLYNIHWETDFKFIYTLSTELLKDKVEIYQNYKTEKKNVKFCEQGKKKQPVTK</sequence>
<name>A0AAW2H5B7_9HYME</name>
<evidence type="ECO:0000313" key="1">
    <source>
        <dbReference type="EMBL" id="KAL0134593.1"/>
    </source>
</evidence>
<dbReference type="Proteomes" id="UP001430953">
    <property type="component" value="Unassembled WGS sequence"/>
</dbReference>